<gene>
    <name evidence="9" type="ORF">GDO81_002395</name>
</gene>
<evidence type="ECO:0000256" key="6">
    <source>
        <dbReference type="ARBA" id="ARBA00023170"/>
    </source>
</evidence>
<dbReference type="AlphaFoldDB" id="A0AAV7DLL4"/>
<keyword evidence="10" id="KW-1185">Reference proteome</keyword>
<dbReference type="Gene3D" id="1.20.1070.10">
    <property type="entry name" value="Rhodopsin 7-helix transmembrane proteins"/>
    <property type="match status" value="1"/>
</dbReference>
<keyword evidence="4" id="KW-0297">G-protein coupled receptor</keyword>
<dbReference type="GO" id="GO:0004930">
    <property type="term" value="F:G protein-coupled receptor activity"/>
    <property type="evidence" value="ECO:0007669"/>
    <property type="project" value="UniProtKB-KW"/>
</dbReference>
<dbReference type="GO" id="GO:0005886">
    <property type="term" value="C:plasma membrane"/>
    <property type="evidence" value="ECO:0007669"/>
    <property type="project" value="TreeGrafter"/>
</dbReference>
<dbReference type="PRINTS" id="PR02000">
    <property type="entry name" value="GCR1PLANT"/>
</dbReference>
<accession>A0AAV7DLL4</accession>
<evidence type="ECO:0000256" key="3">
    <source>
        <dbReference type="ARBA" id="ARBA00022989"/>
    </source>
</evidence>
<evidence type="ECO:0000256" key="5">
    <source>
        <dbReference type="ARBA" id="ARBA00023136"/>
    </source>
</evidence>
<evidence type="ECO:0000313" key="10">
    <source>
        <dbReference type="Proteomes" id="UP000824782"/>
    </source>
</evidence>
<feature type="transmembrane region" description="Helical" evidence="8">
    <location>
        <begin position="97"/>
        <end position="120"/>
    </location>
</feature>
<proteinExistence type="predicted"/>
<protein>
    <recommendedName>
        <fullName evidence="11">G-protein coupled receptors family 1 profile domain-containing protein</fullName>
    </recommendedName>
</protein>
<keyword evidence="2 8" id="KW-0812">Transmembrane</keyword>
<dbReference type="SUPFAM" id="SSF81321">
    <property type="entry name" value="Family A G protein-coupled receptor-like"/>
    <property type="match status" value="1"/>
</dbReference>
<dbReference type="PANTHER" id="PTHR23112">
    <property type="entry name" value="G PROTEIN-COUPLED RECEPTOR 157-RELATED"/>
    <property type="match status" value="1"/>
</dbReference>
<keyword evidence="3 8" id="KW-1133">Transmembrane helix</keyword>
<sequence>MAVTRNYSIPDMDNITLAGDLSMVYNQVNWIQVVTSVLSIIGSGSIIGYAVFQNACRLPEVRPLFYLSVSDLLLAFCWLVGAVLYKSDTSGVKCFNLQAMGQIFYLSTFLYTANYVWQIFSHFRRRLSHDLNQISILETWIGRIVTVLCSCLVLNVGSHITIDYGFHTEDGCTALHTYSTIIFMITFSLSSISILVILSYSYRLFRSIQNDSRLLEDHWTTITAARYSLLLFPLIFIFCCLPVIILIFVTMPGKNDGWLPDGYQALCYIQAFTAISQGFLNSLAYGWTQQMIRCQKQNNYRDVDTQTPLLRSQKNLYASMQTSNTSIGPLSVAAIR</sequence>
<feature type="transmembrane region" description="Helical" evidence="8">
    <location>
        <begin position="30"/>
        <end position="52"/>
    </location>
</feature>
<dbReference type="PANTHER" id="PTHR23112:SF0">
    <property type="entry name" value="TRANSMEMBRANE PROTEIN 116"/>
    <property type="match status" value="1"/>
</dbReference>
<evidence type="ECO:0000256" key="7">
    <source>
        <dbReference type="ARBA" id="ARBA00023224"/>
    </source>
</evidence>
<dbReference type="GO" id="GO:0007189">
    <property type="term" value="P:adenylate cyclase-activating G protein-coupled receptor signaling pathway"/>
    <property type="evidence" value="ECO:0007669"/>
    <property type="project" value="TreeGrafter"/>
</dbReference>
<evidence type="ECO:0008006" key="11">
    <source>
        <dbReference type="Google" id="ProtNLM"/>
    </source>
</evidence>
<dbReference type="EMBL" id="WNYA01000001">
    <property type="protein sequence ID" value="KAG8597809.1"/>
    <property type="molecule type" value="Genomic_DNA"/>
</dbReference>
<evidence type="ECO:0000313" key="9">
    <source>
        <dbReference type="EMBL" id="KAG8597809.1"/>
    </source>
</evidence>
<dbReference type="InterPro" id="IPR022343">
    <property type="entry name" value="GCR1-cAMP_receptor"/>
</dbReference>
<keyword evidence="6" id="KW-0675">Receptor</keyword>
<evidence type="ECO:0000256" key="2">
    <source>
        <dbReference type="ARBA" id="ARBA00022692"/>
    </source>
</evidence>
<dbReference type="Proteomes" id="UP000824782">
    <property type="component" value="Unassembled WGS sequence"/>
</dbReference>
<comment type="subcellular location">
    <subcellularLocation>
        <location evidence="1">Membrane</location>
        <topology evidence="1">Multi-pass membrane protein</topology>
    </subcellularLocation>
</comment>
<organism evidence="9 10">
    <name type="scientific">Engystomops pustulosus</name>
    <name type="common">Tungara frog</name>
    <name type="synonym">Physalaemus pustulosus</name>
    <dbReference type="NCBI Taxonomy" id="76066"/>
    <lineage>
        <taxon>Eukaryota</taxon>
        <taxon>Metazoa</taxon>
        <taxon>Chordata</taxon>
        <taxon>Craniata</taxon>
        <taxon>Vertebrata</taxon>
        <taxon>Euteleostomi</taxon>
        <taxon>Amphibia</taxon>
        <taxon>Batrachia</taxon>
        <taxon>Anura</taxon>
        <taxon>Neobatrachia</taxon>
        <taxon>Hyloidea</taxon>
        <taxon>Leptodactylidae</taxon>
        <taxon>Leiuperinae</taxon>
        <taxon>Engystomops</taxon>
    </lineage>
</organism>
<evidence type="ECO:0000256" key="4">
    <source>
        <dbReference type="ARBA" id="ARBA00023040"/>
    </source>
</evidence>
<keyword evidence="7" id="KW-0807">Transducer</keyword>
<keyword evidence="5 8" id="KW-0472">Membrane</keyword>
<reference evidence="9" key="1">
    <citation type="thesis" date="2020" institute="ProQuest LLC" country="789 East Eisenhower Parkway, Ann Arbor, MI, USA">
        <title>Comparative Genomics and Chromosome Evolution.</title>
        <authorList>
            <person name="Mudd A.B."/>
        </authorList>
    </citation>
    <scope>NUCLEOTIDE SEQUENCE</scope>
    <source>
        <strain evidence="9">237g6f4</strain>
        <tissue evidence="9">Blood</tissue>
    </source>
</reference>
<dbReference type="PRINTS" id="PR02001">
    <property type="entry name" value="GCR1CAMPR"/>
</dbReference>
<feature type="transmembrane region" description="Helical" evidence="8">
    <location>
        <begin position="140"/>
        <end position="161"/>
    </location>
</feature>
<feature type="transmembrane region" description="Helical" evidence="8">
    <location>
        <begin position="263"/>
        <end position="287"/>
    </location>
</feature>
<comment type="caution">
    <text evidence="9">The sequence shown here is derived from an EMBL/GenBank/DDBJ whole genome shotgun (WGS) entry which is preliminary data.</text>
</comment>
<evidence type="ECO:0000256" key="1">
    <source>
        <dbReference type="ARBA" id="ARBA00004141"/>
    </source>
</evidence>
<feature type="transmembrane region" description="Helical" evidence="8">
    <location>
        <begin position="64"/>
        <end position="85"/>
    </location>
</feature>
<evidence type="ECO:0000256" key="8">
    <source>
        <dbReference type="SAM" id="Phobius"/>
    </source>
</evidence>
<feature type="transmembrane region" description="Helical" evidence="8">
    <location>
        <begin position="226"/>
        <end position="251"/>
    </location>
</feature>
<dbReference type="InterPro" id="IPR022340">
    <property type="entry name" value="GPCR_GCR1_put"/>
</dbReference>
<name>A0AAV7DLL4_ENGPU</name>
<feature type="transmembrane region" description="Helical" evidence="8">
    <location>
        <begin position="181"/>
        <end position="205"/>
    </location>
</feature>